<gene>
    <name evidence="1" type="ORF">MSPICULIGERA_LOCUS23408</name>
</gene>
<protein>
    <submittedName>
        <fullName evidence="1">Uncharacterized protein</fullName>
    </submittedName>
</protein>
<evidence type="ECO:0000313" key="2">
    <source>
        <dbReference type="Proteomes" id="UP001177023"/>
    </source>
</evidence>
<comment type="caution">
    <text evidence="1">The sequence shown here is derived from an EMBL/GenBank/DDBJ whole genome shotgun (WGS) entry which is preliminary data.</text>
</comment>
<evidence type="ECO:0000313" key="1">
    <source>
        <dbReference type="EMBL" id="CAJ0585382.1"/>
    </source>
</evidence>
<reference evidence="1" key="1">
    <citation type="submission" date="2023-06" db="EMBL/GenBank/DDBJ databases">
        <authorList>
            <person name="Delattre M."/>
        </authorList>
    </citation>
    <scope>NUCLEOTIDE SEQUENCE</scope>
    <source>
        <strain evidence="1">AF72</strain>
    </source>
</reference>
<feature type="non-terminal residue" evidence="1">
    <location>
        <position position="1"/>
    </location>
</feature>
<proteinExistence type="predicted"/>
<dbReference type="EMBL" id="CATQJA010002704">
    <property type="protein sequence ID" value="CAJ0585382.1"/>
    <property type="molecule type" value="Genomic_DNA"/>
</dbReference>
<organism evidence="1 2">
    <name type="scientific">Mesorhabditis spiculigera</name>
    <dbReference type="NCBI Taxonomy" id="96644"/>
    <lineage>
        <taxon>Eukaryota</taxon>
        <taxon>Metazoa</taxon>
        <taxon>Ecdysozoa</taxon>
        <taxon>Nematoda</taxon>
        <taxon>Chromadorea</taxon>
        <taxon>Rhabditida</taxon>
        <taxon>Rhabditina</taxon>
        <taxon>Rhabditomorpha</taxon>
        <taxon>Rhabditoidea</taxon>
        <taxon>Rhabditidae</taxon>
        <taxon>Mesorhabditinae</taxon>
        <taxon>Mesorhabditis</taxon>
    </lineage>
</organism>
<accession>A0AA36GHG4</accession>
<name>A0AA36GHG4_9BILA</name>
<sequence length="199" mass="22928">MATKVFKHFHADRRVAHWVGRVRAACFLPADKIEQLGVFSIPHSVTHAEPALHAAASAFADYLRNTWLIRFRSMFVHHDSLRHRTTNFSESFHNTLRSLLGQIPSIGKFYERIRELFFKWSVEAANLTRPNPVLKAATIRGHRERRLDQDTECLAVMTLANRLKINTQGNTSTQETQIRLTDVLQLGSFMLQVAMHLQR</sequence>
<keyword evidence="2" id="KW-1185">Reference proteome</keyword>
<dbReference type="Proteomes" id="UP001177023">
    <property type="component" value="Unassembled WGS sequence"/>
</dbReference>
<dbReference type="AlphaFoldDB" id="A0AA36GHG4"/>